<dbReference type="HOGENOM" id="CLU_2948104_0_0_1"/>
<dbReference type="Proteomes" id="UP000054477">
    <property type="component" value="Unassembled WGS sequence"/>
</dbReference>
<name>A0A0C9XDX0_9AGAR</name>
<organism evidence="2 3">
    <name type="scientific">Laccaria amethystina LaAM-08-1</name>
    <dbReference type="NCBI Taxonomy" id="1095629"/>
    <lineage>
        <taxon>Eukaryota</taxon>
        <taxon>Fungi</taxon>
        <taxon>Dikarya</taxon>
        <taxon>Basidiomycota</taxon>
        <taxon>Agaricomycotina</taxon>
        <taxon>Agaricomycetes</taxon>
        <taxon>Agaricomycetidae</taxon>
        <taxon>Agaricales</taxon>
        <taxon>Agaricineae</taxon>
        <taxon>Hydnangiaceae</taxon>
        <taxon>Laccaria</taxon>
    </lineage>
</organism>
<sequence length="60" mass="6567">TVQFFVGFCLPNPIPSFEVPFPPIDANTYSSQTRRSTTNSQSYSATSKARPVVGNDRNNG</sequence>
<evidence type="ECO:0000313" key="3">
    <source>
        <dbReference type="Proteomes" id="UP000054477"/>
    </source>
</evidence>
<feature type="region of interest" description="Disordered" evidence="1">
    <location>
        <begin position="21"/>
        <end position="60"/>
    </location>
</feature>
<feature type="non-terminal residue" evidence="2">
    <location>
        <position position="1"/>
    </location>
</feature>
<dbReference type="AlphaFoldDB" id="A0A0C9XDX0"/>
<evidence type="ECO:0000256" key="1">
    <source>
        <dbReference type="SAM" id="MobiDB-lite"/>
    </source>
</evidence>
<accession>A0A0C9XDX0</accession>
<dbReference type="EMBL" id="KN838584">
    <property type="protein sequence ID" value="KIK03051.1"/>
    <property type="molecule type" value="Genomic_DNA"/>
</dbReference>
<keyword evidence="3" id="KW-1185">Reference proteome</keyword>
<reference evidence="2 3" key="1">
    <citation type="submission" date="2014-04" db="EMBL/GenBank/DDBJ databases">
        <authorList>
            <consortium name="DOE Joint Genome Institute"/>
            <person name="Kuo A."/>
            <person name="Kohler A."/>
            <person name="Nagy L.G."/>
            <person name="Floudas D."/>
            <person name="Copeland A."/>
            <person name="Barry K.W."/>
            <person name="Cichocki N."/>
            <person name="Veneault-Fourrey C."/>
            <person name="LaButti K."/>
            <person name="Lindquist E.A."/>
            <person name="Lipzen A."/>
            <person name="Lundell T."/>
            <person name="Morin E."/>
            <person name="Murat C."/>
            <person name="Sun H."/>
            <person name="Tunlid A."/>
            <person name="Henrissat B."/>
            <person name="Grigoriev I.V."/>
            <person name="Hibbett D.S."/>
            <person name="Martin F."/>
            <person name="Nordberg H.P."/>
            <person name="Cantor M.N."/>
            <person name="Hua S.X."/>
        </authorList>
    </citation>
    <scope>NUCLEOTIDE SEQUENCE [LARGE SCALE GENOMIC DNA]</scope>
    <source>
        <strain evidence="2 3">LaAM-08-1</strain>
    </source>
</reference>
<gene>
    <name evidence="2" type="ORF">K443DRAFT_655097</name>
</gene>
<feature type="compositionally biased region" description="Low complexity" evidence="1">
    <location>
        <begin position="27"/>
        <end position="44"/>
    </location>
</feature>
<proteinExistence type="predicted"/>
<reference evidence="3" key="2">
    <citation type="submission" date="2015-01" db="EMBL/GenBank/DDBJ databases">
        <title>Evolutionary Origins and Diversification of the Mycorrhizal Mutualists.</title>
        <authorList>
            <consortium name="DOE Joint Genome Institute"/>
            <consortium name="Mycorrhizal Genomics Consortium"/>
            <person name="Kohler A."/>
            <person name="Kuo A."/>
            <person name="Nagy L.G."/>
            <person name="Floudas D."/>
            <person name="Copeland A."/>
            <person name="Barry K.W."/>
            <person name="Cichocki N."/>
            <person name="Veneault-Fourrey C."/>
            <person name="LaButti K."/>
            <person name="Lindquist E.A."/>
            <person name="Lipzen A."/>
            <person name="Lundell T."/>
            <person name="Morin E."/>
            <person name="Murat C."/>
            <person name="Riley R."/>
            <person name="Ohm R."/>
            <person name="Sun H."/>
            <person name="Tunlid A."/>
            <person name="Henrissat B."/>
            <person name="Grigoriev I.V."/>
            <person name="Hibbett D.S."/>
            <person name="Martin F."/>
        </authorList>
    </citation>
    <scope>NUCLEOTIDE SEQUENCE [LARGE SCALE GENOMIC DNA]</scope>
    <source>
        <strain evidence="3">LaAM-08-1</strain>
    </source>
</reference>
<evidence type="ECO:0000313" key="2">
    <source>
        <dbReference type="EMBL" id="KIK03051.1"/>
    </source>
</evidence>
<protein>
    <submittedName>
        <fullName evidence="2">Uncharacterized protein</fullName>
    </submittedName>
</protein>